<evidence type="ECO:0000313" key="1">
    <source>
        <dbReference type="EMBL" id="VDO50111.1"/>
    </source>
</evidence>
<keyword evidence="2" id="KW-1185">Reference proteome</keyword>
<evidence type="ECO:0000313" key="2">
    <source>
        <dbReference type="Proteomes" id="UP000277204"/>
    </source>
</evidence>
<dbReference type="AlphaFoldDB" id="A0A183LB95"/>
<name>A0A183LB95_9TREM</name>
<reference evidence="1 2" key="1">
    <citation type="submission" date="2018-11" db="EMBL/GenBank/DDBJ databases">
        <authorList>
            <consortium name="Pathogen Informatics"/>
        </authorList>
    </citation>
    <scope>NUCLEOTIDE SEQUENCE [LARGE SCALE GENOMIC DNA]</scope>
    <source>
        <strain evidence="1 2">Zambia</strain>
    </source>
</reference>
<dbReference type="EMBL" id="UZAI01000221">
    <property type="protein sequence ID" value="VDO50111.1"/>
    <property type="molecule type" value="Genomic_DNA"/>
</dbReference>
<dbReference type="Proteomes" id="UP000277204">
    <property type="component" value="Unassembled WGS sequence"/>
</dbReference>
<sequence>MVVGSSRQETLDPSFVLLGTQNLCSLRNKYNNMYIGNYGSHKPRKKNTTIYLYNGKNKHFSTYLSNFMLC</sequence>
<proteinExistence type="predicted"/>
<protein>
    <submittedName>
        <fullName evidence="1">Uncharacterized protein</fullName>
    </submittedName>
</protein>
<organism evidence="1 2">
    <name type="scientific">Schistosoma margrebowiei</name>
    <dbReference type="NCBI Taxonomy" id="48269"/>
    <lineage>
        <taxon>Eukaryota</taxon>
        <taxon>Metazoa</taxon>
        <taxon>Spiralia</taxon>
        <taxon>Lophotrochozoa</taxon>
        <taxon>Platyhelminthes</taxon>
        <taxon>Trematoda</taxon>
        <taxon>Digenea</taxon>
        <taxon>Strigeidida</taxon>
        <taxon>Schistosomatoidea</taxon>
        <taxon>Schistosomatidae</taxon>
        <taxon>Schistosoma</taxon>
    </lineage>
</organism>
<accession>A0A183LB95</accession>
<gene>
    <name evidence="1" type="ORF">SMRZ_LOCUS1070</name>
</gene>